<dbReference type="PANTHER" id="PTHR45947">
    <property type="entry name" value="SULFOQUINOVOSYL TRANSFERASE SQD2"/>
    <property type="match status" value="1"/>
</dbReference>
<evidence type="ECO:0000259" key="1">
    <source>
        <dbReference type="Pfam" id="PF13439"/>
    </source>
</evidence>
<dbReference type="RefSeq" id="WP_289162598.1">
    <property type="nucleotide sequence ID" value="NZ_JASZZN010000004.1"/>
</dbReference>
<keyword evidence="2" id="KW-0328">Glycosyltransferase</keyword>
<name>A0ABT7PEV7_9BACT</name>
<dbReference type="Proteomes" id="UP001239462">
    <property type="component" value="Unassembled WGS sequence"/>
</dbReference>
<gene>
    <name evidence="2" type="ORF">QTN89_06270</name>
</gene>
<dbReference type="InterPro" id="IPR028098">
    <property type="entry name" value="Glyco_trans_4-like_N"/>
</dbReference>
<accession>A0ABT7PEV7</accession>
<dbReference type="EC" id="2.4.-.-" evidence="2"/>
<sequence>MKKVAIIAYRFPPYSGIGAMRMRCVAQHLPEFQWEPIVFTSDWSEANCDRIDHNCDEAVLGRVIARAKRVDSGGSTRSGKLGRIRQLYQEFVSRREFYKHTLRCFERYVDENGKPDLVLATYPVAAAFSAADVIHKRFGIPWVADFRDLPDYLHKRPRLAISHSKRLVSSCDHILTVSKPLANVLRARHGKEVSVIPNGFDSSSADTNSRVGLSKNRKFTLTYTGLLYPPGHPARISPAIYFKALDALADEQRIDLANVSVRLIGTKEEAVRRHFADRSSERCVEIVEWCEREEAAREQRSADLLLSLGSTEIQGVVTGKVFEYLNSGTPILSAPHDVDGVGFVLEKSGAGETVETVDEAKEVIRSHYERWKSPSPIPIEVDKEFIRSFDWDRLTGRVAECFDVCKGNGAVK</sequence>
<keyword evidence="3" id="KW-1185">Reference proteome</keyword>
<dbReference type="SUPFAM" id="SSF53756">
    <property type="entry name" value="UDP-Glycosyltransferase/glycogen phosphorylase"/>
    <property type="match status" value="1"/>
</dbReference>
<dbReference type="PANTHER" id="PTHR45947:SF3">
    <property type="entry name" value="SULFOQUINOVOSYL TRANSFERASE SQD2"/>
    <property type="match status" value="1"/>
</dbReference>
<dbReference type="Gene3D" id="3.40.50.2000">
    <property type="entry name" value="Glycogen Phosphorylase B"/>
    <property type="match status" value="1"/>
</dbReference>
<keyword evidence="2" id="KW-0808">Transferase</keyword>
<dbReference type="InterPro" id="IPR050194">
    <property type="entry name" value="Glycosyltransferase_grp1"/>
</dbReference>
<evidence type="ECO:0000313" key="2">
    <source>
        <dbReference type="EMBL" id="MDM4015027.1"/>
    </source>
</evidence>
<feature type="domain" description="Glycosyltransferase subfamily 4-like N-terminal" evidence="1">
    <location>
        <begin position="26"/>
        <end position="202"/>
    </location>
</feature>
<dbReference type="EMBL" id="JASZZN010000004">
    <property type="protein sequence ID" value="MDM4015027.1"/>
    <property type="molecule type" value="Genomic_DNA"/>
</dbReference>
<dbReference type="GO" id="GO:0016757">
    <property type="term" value="F:glycosyltransferase activity"/>
    <property type="evidence" value="ECO:0007669"/>
    <property type="project" value="UniProtKB-KW"/>
</dbReference>
<reference evidence="2 3" key="1">
    <citation type="submission" date="2023-06" db="EMBL/GenBank/DDBJ databases">
        <title>Roseiconus lacunae JC819 isolated from Gulf of Mannar region, Tamil Nadu.</title>
        <authorList>
            <person name="Pk S."/>
            <person name="Ch S."/>
            <person name="Ch V.R."/>
        </authorList>
    </citation>
    <scope>NUCLEOTIDE SEQUENCE [LARGE SCALE GENOMIC DNA]</scope>
    <source>
        <strain evidence="2 3">JC819</strain>
    </source>
</reference>
<proteinExistence type="predicted"/>
<evidence type="ECO:0000313" key="3">
    <source>
        <dbReference type="Proteomes" id="UP001239462"/>
    </source>
</evidence>
<organism evidence="2 3">
    <name type="scientific">Roseiconus lacunae</name>
    <dbReference type="NCBI Taxonomy" id="2605694"/>
    <lineage>
        <taxon>Bacteria</taxon>
        <taxon>Pseudomonadati</taxon>
        <taxon>Planctomycetota</taxon>
        <taxon>Planctomycetia</taxon>
        <taxon>Pirellulales</taxon>
        <taxon>Pirellulaceae</taxon>
        <taxon>Roseiconus</taxon>
    </lineage>
</organism>
<comment type="caution">
    <text evidence="2">The sequence shown here is derived from an EMBL/GenBank/DDBJ whole genome shotgun (WGS) entry which is preliminary data.</text>
</comment>
<dbReference type="Pfam" id="PF13439">
    <property type="entry name" value="Glyco_transf_4"/>
    <property type="match status" value="1"/>
</dbReference>
<protein>
    <submittedName>
        <fullName evidence="2">Glycosyltransferase</fullName>
        <ecNumber evidence="2">2.4.-.-</ecNumber>
    </submittedName>
</protein>